<evidence type="ECO:0000313" key="1">
    <source>
        <dbReference type="EMBL" id="KAI8527426.1"/>
    </source>
</evidence>
<evidence type="ECO:0000313" key="2">
    <source>
        <dbReference type="Proteomes" id="UP001062846"/>
    </source>
</evidence>
<reference evidence="1" key="1">
    <citation type="submission" date="2022-02" db="EMBL/GenBank/DDBJ databases">
        <title>Plant Genome Project.</title>
        <authorList>
            <person name="Zhang R.-G."/>
        </authorList>
    </citation>
    <scope>NUCLEOTIDE SEQUENCE</scope>
    <source>
        <strain evidence="1">AT1</strain>
    </source>
</reference>
<keyword evidence="2" id="KW-1185">Reference proteome</keyword>
<accession>A0ACC0LFA9</accession>
<name>A0ACC0LFA9_RHOML</name>
<organism evidence="1 2">
    <name type="scientific">Rhododendron molle</name>
    <name type="common">Chinese azalea</name>
    <name type="synonym">Azalea mollis</name>
    <dbReference type="NCBI Taxonomy" id="49168"/>
    <lineage>
        <taxon>Eukaryota</taxon>
        <taxon>Viridiplantae</taxon>
        <taxon>Streptophyta</taxon>
        <taxon>Embryophyta</taxon>
        <taxon>Tracheophyta</taxon>
        <taxon>Spermatophyta</taxon>
        <taxon>Magnoliopsida</taxon>
        <taxon>eudicotyledons</taxon>
        <taxon>Gunneridae</taxon>
        <taxon>Pentapetalae</taxon>
        <taxon>asterids</taxon>
        <taxon>Ericales</taxon>
        <taxon>Ericaceae</taxon>
        <taxon>Ericoideae</taxon>
        <taxon>Rhodoreae</taxon>
        <taxon>Rhododendron</taxon>
    </lineage>
</organism>
<proteinExistence type="predicted"/>
<dbReference type="Proteomes" id="UP001062846">
    <property type="component" value="Chromosome 12"/>
</dbReference>
<dbReference type="EMBL" id="CM046399">
    <property type="protein sequence ID" value="KAI8527426.1"/>
    <property type="molecule type" value="Genomic_DNA"/>
</dbReference>
<gene>
    <name evidence="1" type="ORF">RHMOL_Rhmol12G0074500</name>
</gene>
<sequence length="91" mass="10269">MQKETNMACKSELEKHLAEAREDDSDKFDVLCWWKLNSSKYPIVSQMARDVLAIPVSMVASKSAFSTGRRVIDPYRSSLSPKTVEALICTQ</sequence>
<protein>
    <submittedName>
        <fullName evidence="1">Uncharacterized protein</fullName>
    </submittedName>
</protein>
<comment type="caution">
    <text evidence="1">The sequence shown here is derived from an EMBL/GenBank/DDBJ whole genome shotgun (WGS) entry which is preliminary data.</text>
</comment>